<feature type="transmembrane region" description="Helical" evidence="8">
    <location>
        <begin position="55"/>
        <end position="75"/>
    </location>
</feature>
<reference evidence="11" key="1">
    <citation type="submission" date="2016-11" db="EMBL/GenBank/DDBJ databases">
        <title>Actinomyces gypaetusis sp. nov. isolated from Gypaetus barbatus in Qinghai Tibet Plateau China.</title>
        <authorList>
            <person name="Meng X."/>
        </authorList>
    </citation>
    <scope>NUCLEOTIDE SEQUENCE [LARGE SCALE GENOMIC DNA]</scope>
    <source>
        <strain evidence="11">DSM 15383</strain>
    </source>
</reference>
<dbReference type="SUPFAM" id="SSF56317">
    <property type="entry name" value="Carbon-nitrogen hydrolase"/>
    <property type="match status" value="1"/>
</dbReference>
<dbReference type="STRING" id="156892.BM477_03605"/>
<evidence type="ECO:0000256" key="2">
    <source>
        <dbReference type="ARBA" id="ARBA00022475"/>
    </source>
</evidence>
<name>A0A1Q5PQU3_9ACTO</name>
<evidence type="ECO:0000256" key="3">
    <source>
        <dbReference type="ARBA" id="ARBA00022679"/>
    </source>
</evidence>
<feature type="domain" description="CN hydrolase" evidence="9">
    <location>
        <begin position="217"/>
        <end position="479"/>
    </location>
</feature>
<evidence type="ECO:0000256" key="8">
    <source>
        <dbReference type="HAMAP-Rule" id="MF_01148"/>
    </source>
</evidence>
<dbReference type="Gene3D" id="3.60.110.10">
    <property type="entry name" value="Carbon-nitrogen hydrolase"/>
    <property type="match status" value="1"/>
</dbReference>
<evidence type="ECO:0000256" key="1">
    <source>
        <dbReference type="ARBA" id="ARBA00004651"/>
    </source>
</evidence>
<dbReference type="UniPathway" id="UPA00666"/>
<gene>
    <name evidence="8" type="primary">lnt</name>
    <name evidence="10" type="ORF">BM477_03605</name>
</gene>
<dbReference type="InterPro" id="IPR036526">
    <property type="entry name" value="C-N_Hydrolase_sf"/>
</dbReference>
<dbReference type="GO" id="GO:0016410">
    <property type="term" value="F:N-acyltransferase activity"/>
    <property type="evidence" value="ECO:0007669"/>
    <property type="project" value="UniProtKB-UniRule"/>
</dbReference>
<dbReference type="InterPro" id="IPR003010">
    <property type="entry name" value="C-N_Hydrolase"/>
</dbReference>
<dbReference type="EMBL" id="MPDM01000003">
    <property type="protein sequence ID" value="OKL49991.1"/>
    <property type="molecule type" value="Genomic_DNA"/>
</dbReference>
<keyword evidence="6 8" id="KW-0472">Membrane</keyword>
<feature type="transmembrane region" description="Helical" evidence="8">
    <location>
        <begin position="118"/>
        <end position="142"/>
    </location>
</feature>
<dbReference type="InterPro" id="IPR004563">
    <property type="entry name" value="Apolipo_AcylTrfase"/>
</dbReference>
<dbReference type="EC" id="2.3.1.269" evidence="8"/>
<sequence length="516" mass="56747">MSPDTILLRGWPAFYWTLGAGLVMSLGYRPYGHWSFTVLGLAAYFAAIRNRSAKSVFVISLLFVFAWCGTLWWWVGHSVGLVSVWLLLTSIEAVLVGFGMSATALWRNRLKPWMEPFLYAFLWIGWEQIRASFPLSGFAWLTTAVGGVDGPWSFAIHWLGEVGTGIVIALLSWLVSRLFTRDTASLWRLNAVAVSALLLLSSFILPGPAAPVAAQHLRVGVVQGGVAPPWQRSFANPGEVTKDAMTIIKASLDRGDKLDFYLMGETAYDRDPRVNGVTAELLRRATEGTNIPVVGGTNRYYRQGDVLVRANEIFISRGGRSIDTPEGGASVIYDKQIPVPYGEYIPLKSISLVLAPQLQEYIIDVIPGEGAPILDVPLDENKVRLAVGLCYEVAYARHMARGVKDGGELLYVPTNNTSFLNSDNSYQQLQILRLRAIESQRWGVQASINGISAVVDATGRVVGQTELNRSGFLAEDVGRYQHLTFAVKSAGIQYWLIVGLGLACWIAGVWSRKNGF</sequence>
<keyword evidence="4 8" id="KW-0812">Transmembrane</keyword>
<dbReference type="RefSeq" id="WP_075361317.1">
    <property type="nucleotide sequence ID" value="NZ_MPDM01000003.1"/>
</dbReference>
<evidence type="ECO:0000259" key="9">
    <source>
        <dbReference type="PROSITE" id="PS50263"/>
    </source>
</evidence>
<keyword evidence="10" id="KW-0449">Lipoprotein</keyword>
<evidence type="ECO:0000313" key="10">
    <source>
        <dbReference type="EMBL" id="OKL49991.1"/>
    </source>
</evidence>
<dbReference type="Pfam" id="PF20154">
    <property type="entry name" value="LNT_N"/>
    <property type="match status" value="1"/>
</dbReference>
<keyword evidence="2 8" id="KW-1003">Cell membrane</keyword>
<evidence type="ECO:0000256" key="6">
    <source>
        <dbReference type="ARBA" id="ARBA00023136"/>
    </source>
</evidence>
<comment type="catalytic activity">
    <reaction evidence="8">
        <text>N-terminal S-1,2-diacyl-sn-glyceryl-L-cysteinyl-[lipoprotein] + a glycerophospholipid = N-acyl-S-1,2-diacyl-sn-glyceryl-L-cysteinyl-[lipoprotein] + a 2-acyl-sn-glycero-3-phospholipid + H(+)</text>
        <dbReference type="Rhea" id="RHEA:48228"/>
        <dbReference type="Rhea" id="RHEA-COMP:14681"/>
        <dbReference type="Rhea" id="RHEA-COMP:14684"/>
        <dbReference type="ChEBI" id="CHEBI:15378"/>
        <dbReference type="ChEBI" id="CHEBI:136912"/>
        <dbReference type="ChEBI" id="CHEBI:140656"/>
        <dbReference type="ChEBI" id="CHEBI:140657"/>
        <dbReference type="ChEBI" id="CHEBI:140660"/>
        <dbReference type="EC" id="2.3.1.269"/>
    </reaction>
</comment>
<evidence type="ECO:0000256" key="5">
    <source>
        <dbReference type="ARBA" id="ARBA00022989"/>
    </source>
</evidence>
<comment type="similarity">
    <text evidence="8">Belongs to the CN hydrolase family. Apolipoprotein N-acyltransferase subfamily.</text>
</comment>
<dbReference type="GO" id="GO:0042158">
    <property type="term" value="P:lipoprotein biosynthetic process"/>
    <property type="evidence" value="ECO:0007669"/>
    <property type="project" value="UniProtKB-UniRule"/>
</dbReference>
<dbReference type="HAMAP" id="MF_01148">
    <property type="entry name" value="Lnt"/>
    <property type="match status" value="1"/>
</dbReference>
<dbReference type="GO" id="GO:0005886">
    <property type="term" value="C:plasma membrane"/>
    <property type="evidence" value="ECO:0007669"/>
    <property type="project" value="UniProtKB-SubCell"/>
</dbReference>
<comment type="function">
    <text evidence="8">Catalyzes the phospholipid dependent N-acylation of the N-terminal cysteine of apolipoprotein, the last step in lipoprotein maturation.</text>
</comment>
<feature type="transmembrane region" description="Helical" evidence="8">
    <location>
        <begin position="492"/>
        <end position="510"/>
    </location>
</feature>
<keyword evidence="5 8" id="KW-1133">Transmembrane helix</keyword>
<accession>A0A1Q5PQU3</accession>
<dbReference type="AlphaFoldDB" id="A0A1Q5PQU3"/>
<feature type="transmembrane region" description="Helical" evidence="8">
    <location>
        <begin position="154"/>
        <end position="175"/>
    </location>
</feature>
<keyword evidence="11" id="KW-1185">Reference proteome</keyword>
<dbReference type="InterPro" id="IPR045378">
    <property type="entry name" value="LNT_N"/>
</dbReference>
<evidence type="ECO:0000313" key="11">
    <source>
        <dbReference type="Proteomes" id="UP000186465"/>
    </source>
</evidence>
<evidence type="ECO:0000256" key="4">
    <source>
        <dbReference type="ARBA" id="ARBA00022692"/>
    </source>
</evidence>
<dbReference type="NCBIfam" id="TIGR00546">
    <property type="entry name" value="lnt"/>
    <property type="match status" value="1"/>
</dbReference>
<comment type="pathway">
    <text evidence="8">Protein modification; lipoprotein biosynthesis (N-acyl transfer).</text>
</comment>
<dbReference type="PANTHER" id="PTHR38686">
    <property type="entry name" value="APOLIPOPROTEIN N-ACYLTRANSFERASE"/>
    <property type="match status" value="1"/>
</dbReference>
<feature type="transmembrane region" description="Helical" evidence="8">
    <location>
        <begin position="31"/>
        <end position="48"/>
    </location>
</feature>
<keyword evidence="3 8" id="KW-0808">Transferase</keyword>
<feature type="transmembrane region" description="Helical" evidence="8">
    <location>
        <begin position="81"/>
        <end position="106"/>
    </location>
</feature>
<comment type="caution">
    <text evidence="10">The sequence shown here is derived from an EMBL/GenBank/DDBJ whole genome shotgun (WGS) entry which is preliminary data.</text>
</comment>
<comment type="subcellular location">
    <subcellularLocation>
        <location evidence="1 8">Cell membrane</location>
        <topology evidence="1 8">Multi-pass membrane protein</topology>
    </subcellularLocation>
</comment>
<dbReference type="CDD" id="cd07571">
    <property type="entry name" value="ALP_N-acyl_transferase"/>
    <property type="match status" value="1"/>
</dbReference>
<dbReference type="PROSITE" id="PS50263">
    <property type="entry name" value="CN_HYDROLASE"/>
    <property type="match status" value="1"/>
</dbReference>
<organism evidence="10 11">
    <name type="scientific">Boudabousia marimammalium</name>
    <dbReference type="NCBI Taxonomy" id="156892"/>
    <lineage>
        <taxon>Bacteria</taxon>
        <taxon>Bacillati</taxon>
        <taxon>Actinomycetota</taxon>
        <taxon>Actinomycetes</taxon>
        <taxon>Actinomycetales</taxon>
        <taxon>Actinomycetaceae</taxon>
        <taxon>Boudabousia</taxon>
    </lineage>
</organism>
<dbReference type="OrthoDB" id="9804277at2"/>
<dbReference type="Proteomes" id="UP000186465">
    <property type="component" value="Unassembled WGS sequence"/>
</dbReference>
<evidence type="ECO:0000256" key="7">
    <source>
        <dbReference type="ARBA" id="ARBA00023315"/>
    </source>
</evidence>
<dbReference type="PANTHER" id="PTHR38686:SF1">
    <property type="entry name" value="APOLIPOPROTEIN N-ACYLTRANSFERASE"/>
    <property type="match status" value="1"/>
</dbReference>
<feature type="transmembrane region" description="Helical" evidence="8">
    <location>
        <begin position="187"/>
        <end position="205"/>
    </location>
</feature>
<dbReference type="Pfam" id="PF00795">
    <property type="entry name" value="CN_hydrolase"/>
    <property type="match status" value="1"/>
</dbReference>
<keyword evidence="7 8" id="KW-0012">Acyltransferase</keyword>
<protein>
    <recommendedName>
        <fullName evidence="8">Apolipoprotein N-acyltransferase</fullName>
        <shortName evidence="8">ALP N-acyltransferase</shortName>
        <ecNumber evidence="8">2.3.1.269</ecNumber>
    </recommendedName>
</protein>
<proteinExistence type="inferred from homology"/>